<gene>
    <name evidence="1" type="ORF">E2C01_062841</name>
</gene>
<accession>A0A5B7HIG6</accession>
<evidence type="ECO:0000313" key="2">
    <source>
        <dbReference type="Proteomes" id="UP000324222"/>
    </source>
</evidence>
<dbReference type="AlphaFoldDB" id="A0A5B7HIG6"/>
<dbReference type="EMBL" id="VSRR010028150">
    <property type="protein sequence ID" value="MPC68638.1"/>
    <property type="molecule type" value="Genomic_DNA"/>
</dbReference>
<proteinExistence type="predicted"/>
<keyword evidence="2" id="KW-1185">Reference proteome</keyword>
<sequence>MEAKSEEPWRNSSSWREIPLECVATGGRAEEDSAIWRPRGVGVSCDTTQAVKSGWLGTYKVSRSSLSNMNWSGQRGEGMRPME</sequence>
<organism evidence="1 2">
    <name type="scientific">Portunus trituberculatus</name>
    <name type="common">Swimming crab</name>
    <name type="synonym">Neptunus trituberculatus</name>
    <dbReference type="NCBI Taxonomy" id="210409"/>
    <lineage>
        <taxon>Eukaryota</taxon>
        <taxon>Metazoa</taxon>
        <taxon>Ecdysozoa</taxon>
        <taxon>Arthropoda</taxon>
        <taxon>Crustacea</taxon>
        <taxon>Multicrustacea</taxon>
        <taxon>Malacostraca</taxon>
        <taxon>Eumalacostraca</taxon>
        <taxon>Eucarida</taxon>
        <taxon>Decapoda</taxon>
        <taxon>Pleocyemata</taxon>
        <taxon>Brachyura</taxon>
        <taxon>Eubrachyura</taxon>
        <taxon>Portunoidea</taxon>
        <taxon>Portunidae</taxon>
        <taxon>Portuninae</taxon>
        <taxon>Portunus</taxon>
    </lineage>
</organism>
<evidence type="ECO:0000313" key="1">
    <source>
        <dbReference type="EMBL" id="MPC68638.1"/>
    </source>
</evidence>
<reference evidence="1 2" key="1">
    <citation type="submission" date="2019-05" db="EMBL/GenBank/DDBJ databases">
        <title>Another draft genome of Portunus trituberculatus and its Hox gene families provides insights of decapod evolution.</title>
        <authorList>
            <person name="Jeong J.-H."/>
            <person name="Song I."/>
            <person name="Kim S."/>
            <person name="Choi T."/>
            <person name="Kim D."/>
            <person name="Ryu S."/>
            <person name="Kim W."/>
        </authorList>
    </citation>
    <scope>NUCLEOTIDE SEQUENCE [LARGE SCALE GENOMIC DNA]</scope>
    <source>
        <tissue evidence="1">Muscle</tissue>
    </source>
</reference>
<protein>
    <submittedName>
        <fullName evidence="1">Uncharacterized protein</fullName>
    </submittedName>
</protein>
<name>A0A5B7HIG6_PORTR</name>
<comment type="caution">
    <text evidence="1">The sequence shown here is derived from an EMBL/GenBank/DDBJ whole genome shotgun (WGS) entry which is preliminary data.</text>
</comment>
<dbReference type="Proteomes" id="UP000324222">
    <property type="component" value="Unassembled WGS sequence"/>
</dbReference>